<feature type="binding site" evidence="6">
    <location>
        <position position="346"/>
    </location>
    <ligand>
        <name>Mn(2+)</name>
        <dbReference type="ChEBI" id="CHEBI:29035"/>
        <label>1</label>
    </ligand>
</feature>
<comment type="subcellular location">
    <subcellularLocation>
        <location evidence="6">Cytoplasm</location>
    </subcellularLocation>
</comment>
<dbReference type="CDD" id="cd16009">
    <property type="entry name" value="PPM"/>
    <property type="match status" value="1"/>
</dbReference>
<evidence type="ECO:0000256" key="3">
    <source>
        <dbReference type="ARBA" id="ARBA00022723"/>
    </source>
</evidence>
<dbReference type="UniPathway" id="UPA00087">
    <property type="reaction ID" value="UER00173"/>
</dbReference>
<dbReference type="PANTHER" id="PTHR21110">
    <property type="entry name" value="PHOSPHOPENTOMUTASE"/>
    <property type="match status" value="1"/>
</dbReference>
<accession>A0A7C3GL80</accession>
<gene>
    <name evidence="6" type="primary">deoB</name>
    <name evidence="9" type="ORF">ENJ46_03450</name>
</gene>
<evidence type="ECO:0000259" key="8">
    <source>
        <dbReference type="Pfam" id="PF01676"/>
    </source>
</evidence>
<dbReference type="NCBIfam" id="NF003766">
    <property type="entry name" value="PRK05362.1"/>
    <property type="match status" value="1"/>
</dbReference>
<keyword evidence="4 6" id="KW-0464">Manganese</keyword>
<evidence type="ECO:0000256" key="6">
    <source>
        <dbReference type="HAMAP-Rule" id="MF_00740"/>
    </source>
</evidence>
<evidence type="ECO:0000256" key="5">
    <source>
        <dbReference type="ARBA" id="ARBA00023235"/>
    </source>
</evidence>
<feature type="binding site" evidence="6">
    <location>
        <position position="347"/>
    </location>
    <ligand>
        <name>Mn(2+)</name>
        <dbReference type="ChEBI" id="CHEBI:29035"/>
        <label>1</label>
    </ligand>
</feature>
<dbReference type="Gene3D" id="3.40.720.10">
    <property type="entry name" value="Alkaline Phosphatase, subunit A"/>
    <property type="match status" value="1"/>
</dbReference>
<dbReference type="GO" id="GO:0000287">
    <property type="term" value="F:magnesium ion binding"/>
    <property type="evidence" value="ECO:0007669"/>
    <property type="project" value="UniProtKB-UniRule"/>
</dbReference>
<feature type="domain" description="Metalloenzyme" evidence="8">
    <location>
        <begin position="3"/>
        <end position="396"/>
    </location>
</feature>
<comment type="pathway">
    <text evidence="6">Carbohydrate degradation; 2-deoxy-D-ribose 1-phosphate degradation; D-glyceraldehyde 3-phosphate and acetaldehyde from 2-deoxy-alpha-D-ribose 1-phosphate: step 1/2.</text>
</comment>
<dbReference type="GO" id="GO:0006015">
    <property type="term" value="P:5-phosphoribose 1-diphosphate biosynthetic process"/>
    <property type="evidence" value="ECO:0007669"/>
    <property type="project" value="UniProtKB-UniPathway"/>
</dbReference>
<keyword evidence="5 6" id="KW-0413">Isomerase</keyword>
<keyword evidence="3 6" id="KW-0479">Metal-binding</keyword>
<feature type="binding site" evidence="6">
    <location>
        <position position="10"/>
    </location>
    <ligand>
        <name>Mn(2+)</name>
        <dbReference type="ChEBI" id="CHEBI:29035"/>
        <label>1</label>
    </ligand>
</feature>
<dbReference type="PIRSF" id="PIRSF001491">
    <property type="entry name" value="Ppentomutase"/>
    <property type="match status" value="1"/>
</dbReference>
<evidence type="ECO:0000256" key="2">
    <source>
        <dbReference type="ARBA" id="ARBA00022490"/>
    </source>
</evidence>
<evidence type="ECO:0000256" key="7">
    <source>
        <dbReference type="NCBIfam" id="TIGR01696"/>
    </source>
</evidence>
<dbReference type="AlphaFoldDB" id="A0A7C3GL80"/>
<comment type="cofactor">
    <cofactor evidence="6">
        <name>Mn(2+)</name>
        <dbReference type="ChEBI" id="CHEBI:29035"/>
    </cofactor>
    <text evidence="6">Binds 2 manganese ions.</text>
</comment>
<feature type="binding site" evidence="6">
    <location>
        <position position="358"/>
    </location>
    <ligand>
        <name>Mn(2+)</name>
        <dbReference type="ChEBI" id="CHEBI:29035"/>
        <label>2</label>
    </ligand>
</feature>
<dbReference type="GO" id="GO:0008973">
    <property type="term" value="F:phosphopentomutase activity"/>
    <property type="evidence" value="ECO:0007669"/>
    <property type="project" value="UniProtKB-UniRule"/>
</dbReference>
<reference evidence="9" key="1">
    <citation type="journal article" date="2020" name="mSystems">
        <title>Genome- and Community-Level Interaction Insights into Carbon Utilization and Element Cycling Functions of Hydrothermarchaeota in Hydrothermal Sediment.</title>
        <authorList>
            <person name="Zhou Z."/>
            <person name="Liu Y."/>
            <person name="Xu W."/>
            <person name="Pan J."/>
            <person name="Luo Z.H."/>
            <person name="Li M."/>
        </authorList>
    </citation>
    <scope>NUCLEOTIDE SEQUENCE [LARGE SCALE GENOMIC DNA]</scope>
    <source>
        <strain evidence="9">HyVt-489</strain>
    </source>
</reference>
<keyword evidence="2 6" id="KW-0963">Cytoplasm</keyword>
<dbReference type="GO" id="GO:0030145">
    <property type="term" value="F:manganese ion binding"/>
    <property type="evidence" value="ECO:0007669"/>
    <property type="project" value="UniProtKB-UniRule"/>
</dbReference>
<dbReference type="NCBIfam" id="TIGR01696">
    <property type="entry name" value="deoB"/>
    <property type="match status" value="1"/>
</dbReference>
<dbReference type="PANTHER" id="PTHR21110:SF0">
    <property type="entry name" value="PHOSPHOPENTOMUTASE"/>
    <property type="match status" value="1"/>
</dbReference>
<dbReference type="GO" id="GO:0005829">
    <property type="term" value="C:cytosol"/>
    <property type="evidence" value="ECO:0007669"/>
    <property type="project" value="TreeGrafter"/>
</dbReference>
<dbReference type="InterPro" id="IPR024052">
    <property type="entry name" value="Phosphopentomutase_DeoB_cap_sf"/>
</dbReference>
<dbReference type="InterPro" id="IPR006124">
    <property type="entry name" value="Metalloenzyme"/>
</dbReference>
<dbReference type="SUPFAM" id="SSF53649">
    <property type="entry name" value="Alkaline phosphatase-like"/>
    <property type="match status" value="1"/>
</dbReference>
<dbReference type="Proteomes" id="UP000886042">
    <property type="component" value="Unassembled WGS sequence"/>
</dbReference>
<dbReference type="FunFam" id="3.30.70.1250:FF:000001">
    <property type="entry name" value="Phosphopentomutase"/>
    <property type="match status" value="1"/>
</dbReference>
<dbReference type="GO" id="GO:0009117">
    <property type="term" value="P:nucleotide metabolic process"/>
    <property type="evidence" value="ECO:0007669"/>
    <property type="project" value="UniProtKB-UniRule"/>
</dbReference>
<organism evidence="9">
    <name type="scientific">Hellea balneolensis</name>
    <dbReference type="NCBI Taxonomy" id="287478"/>
    <lineage>
        <taxon>Bacteria</taxon>
        <taxon>Pseudomonadati</taxon>
        <taxon>Pseudomonadota</taxon>
        <taxon>Alphaproteobacteria</taxon>
        <taxon>Maricaulales</taxon>
        <taxon>Robiginitomaculaceae</taxon>
        <taxon>Hellea</taxon>
    </lineage>
</organism>
<proteinExistence type="inferred from homology"/>
<dbReference type="GO" id="GO:0043094">
    <property type="term" value="P:metabolic compound salvage"/>
    <property type="evidence" value="ECO:0007669"/>
    <property type="project" value="UniProtKB-UniRule"/>
</dbReference>
<dbReference type="Pfam" id="PF01676">
    <property type="entry name" value="Metalloenzyme"/>
    <property type="match status" value="1"/>
</dbReference>
<dbReference type="HAMAP" id="MF_00740">
    <property type="entry name" value="Phosphopentomut"/>
    <property type="match status" value="1"/>
</dbReference>
<feature type="binding site" evidence="6">
    <location>
        <position position="310"/>
    </location>
    <ligand>
        <name>Mn(2+)</name>
        <dbReference type="ChEBI" id="CHEBI:29035"/>
        <label>2</label>
    </ligand>
</feature>
<dbReference type="SUPFAM" id="SSF143856">
    <property type="entry name" value="DeoB insert domain-like"/>
    <property type="match status" value="1"/>
</dbReference>
<comment type="function">
    <text evidence="6">Isomerase that catalyzes the conversion of deoxy-ribose 1-phosphate (dRib-1-P) and ribose 1-phosphate (Rib-1-P) to deoxy-ribose 5-phosphate (dRib-5-P) and ribose 5-phosphate (Rib-5-P), respectively.</text>
</comment>
<comment type="catalytic activity">
    <reaction evidence="6">
        <text>alpha-D-ribose 1-phosphate = D-ribose 5-phosphate</text>
        <dbReference type="Rhea" id="RHEA:18793"/>
        <dbReference type="ChEBI" id="CHEBI:57720"/>
        <dbReference type="ChEBI" id="CHEBI:78346"/>
        <dbReference type="EC" id="5.4.2.7"/>
    </reaction>
</comment>
<sequence>MARCFLLVMDSVGIGGAPDAESFGDVGANTLGHIAQACADGTANIDGVRSGPLHIPYLESLGFGLAAQLACGELPAGLNPNPDVIGQYGCAAEISSGKDTISGHWEMAGLPVTFDWGYFDKKTDSFPPELLDALIQQGNLPGTLANCHASGTDIIAKFGDEHIKTGKPICYTSADSVFQIAAHETHFGLDRLYELCELARTLVDPLNIGRVIARPFLGDHADNYARTKNRHDYAVPPTGKTLLDRVIEGEGEVYAVGKVSDIFAGQGVSHKLPASGHKNLMQTTLEAANSAKDGDLIFTNFVDFDMHFGHRRNVPGYANALEEFDPMLRDFAAQLREDDLVVITADHGNDPTWPGNDHTREQVPVLLFGPSVKPGPFGARSSFADIASEISRHLSLHHAS</sequence>
<dbReference type="Gene3D" id="3.30.70.1250">
    <property type="entry name" value="Phosphopentomutase"/>
    <property type="match status" value="1"/>
</dbReference>
<dbReference type="GO" id="GO:0006018">
    <property type="term" value="P:2-deoxyribose 1-phosphate catabolic process"/>
    <property type="evidence" value="ECO:0007669"/>
    <property type="project" value="UniProtKB-UniRule"/>
</dbReference>
<dbReference type="EC" id="5.4.2.7" evidence="6 7"/>
<evidence type="ECO:0000313" key="9">
    <source>
        <dbReference type="EMBL" id="HFB54957.1"/>
    </source>
</evidence>
<comment type="similarity">
    <text evidence="1 6">Belongs to the phosphopentomutase family.</text>
</comment>
<evidence type="ECO:0000256" key="4">
    <source>
        <dbReference type="ARBA" id="ARBA00023211"/>
    </source>
</evidence>
<dbReference type="InterPro" id="IPR017850">
    <property type="entry name" value="Alkaline_phosphatase_core_sf"/>
</dbReference>
<feature type="binding site" evidence="6">
    <location>
        <position position="305"/>
    </location>
    <ligand>
        <name>Mn(2+)</name>
        <dbReference type="ChEBI" id="CHEBI:29035"/>
        <label>2</label>
    </ligand>
</feature>
<comment type="caution">
    <text evidence="9">The sequence shown here is derived from an EMBL/GenBank/DDBJ whole genome shotgun (WGS) entry which is preliminary data.</text>
</comment>
<name>A0A7C3GL80_9PROT</name>
<evidence type="ECO:0000256" key="1">
    <source>
        <dbReference type="ARBA" id="ARBA00010373"/>
    </source>
</evidence>
<dbReference type="InterPro" id="IPR010045">
    <property type="entry name" value="DeoB"/>
</dbReference>
<comment type="catalytic activity">
    <reaction evidence="6">
        <text>2-deoxy-alpha-D-ribose 1-phosphate = 2-deoxy-D-ribose 5-phosphate</text>
        <dbReference type="Rhea" id="RHEA:27658"/>
        <dbReference type="ChEBI" id="CHEBI:57259"/>
        <dbReference type="ChEBI" id="CHEBI:62877"/>
        <dbReference type="EC" id="5.4.2.7"/>
    </reaction>
</comment>
<dbReference type="EMBL" id="DRMN01000227">
    <property type="protein sequence ID" value="HFB54957.1"/>
    <property type="molecule type" value="Genomic_DNA"/>
</dbReference>
<protein>
    <recommendedName>
        <fullName evidence="6 7">Phosphopentomutase</fullName>
        <ecNumber evidence="6 7">5.4.2.7</ecNumber>
    </recommendedName>
    <alternativeName>
        <fullName evidence="6">Phosphodeoxyribomutase</fullName>
    </alternativeName>
</protein>